<keyword evidence="2 4" id="KW-0227">DNA damage</keyword>
<dbReference type="Gene3D" id="3.30.565.10">
    <property type="entry name" value="Histidine kinase-like ATPase, C-terminal domain"/>
    <property type="match status" value="1"/>
</dbReference>
<name>A0A7G9FQY9_9FIRM</name>
<dbReference type="Pfam" id="PF13589">
    <property type="entry name" value="HATPase_c_3"/>
    <property type="match status" value="1"/>
</dbReference>
<proteinExistence type="inferred from homology"/>
<dbReference type="Gene3D" id="3.30.1370.100">
    <property type="entry name" value="MutL, C-terminal domain, regulatory subdomain"/>
    <property type="match status" value="1"/>
</dbReference>
<dbReference type="KEGG" id="wcp:H9Q76_06780"/>
<dbReference type="InterPro" id="IPR013507">
    <property type="entry name" value="DNA_mismatch_S5_2-like"/>
</dbReference>
<dbReference type="SUPFAM" id="SSF55874">
    <property type="entry name" value="ATPase domain of HSP90 chaperone/DNA topoisomerase II/histidine kinase"/>
    <property type="match status" value="1"/>
</dbReference>
<dbReference type="InterPro" id="IPR020667">
    <property type="entry name" value="DNA_mismatch_repair_MutL"/>
</dbReference>
<dbReference type="GO" id="GO:0016887">
    <property type="term" value="F:ATP hydrolysis activity"/>
    <property type="evidence" value="ECO:0007669"/>
    <property type="project" value="InterPro"/>
</dbReference>
<gene>
    <name evidence="4 8" type="primary">mutL</name>
    <name evidence="8" type="ORF">H9Q76_06780</name>
</gene>
<evidence type="ECO:0000259" key="6">
    <source>
        <dbReference type="SMART" id="SM00853"/>
    </source>
</evidence>
<dbReference type="InterPro" id="IPR014721">
    <property type="entry name" value="Ribsml_uS5_D2-typ_fold_subgr"/>
</dbReference>
<evidence type="ECO:0000256" key="2">
    <source>
        <dbReference type="ARBA" id="ARBA00022763"/>
    </source>
</evidence>
<dbReference type="InterPro" id="IPR038973">
    <property type="entry name" value="MutL/Mlh/Pms-like"/>
</dbReference>
<keyword evidence="9" id="KW-1185">Reference proteome</keyword>
<keyword evidence="8" id="KW-0255">Endonuclease</keyword>
<keyword evidence="8" id="KW-0378">Hydrolase</keyword>
<dbReference type="NCBIfam" id="TIGR00585">
    <property type="entry name" value="mutl"/>
    <property type="match status" value="1"/>
</dbReference>
<dbReference type="GO" id="GO:0006298">
    <property type="term" value="P:mismatch repair"/>
    <property type="evidence" value="ECO:0007669"/>
    <property type="project" value="UniProtKB-UniRule"/>
</dbReference>
<dbReference type="HAMAP" id="MF_00149">
    <property type="entry name" value="DNA_mis_repair"/>
    <property type="match status" value="1"/>
</dbReference>
<accession>A0A7G9FQY9</accession>
<comment type="function">
    <text evidence="4">This protein is involved in the repair of mismatches in DNA. It is required for dam-dependent methyl-directed DNA mismatch repair. May act as a 'molecular matchmaker', a protein that promotes the formation of a stable complex between two or more DNA-binding proteins in an ATP-dependent manner without itself being part of a final effector complex.</text>
</comment>
<organism evidence="8 9">
    <name type="scientific">Wujia chipingensis</name>
    <dbReference type="NCBI Taxonomy" id="2763670"/>
    <lineage>
        <taxon>Bacteria</taxon>
        <taxon>Bacillati</taxon>
        <taxon>Bacillota</taxon>
        <taxon>Clostridia</taxon>
        <taxon>Lachnospirales</taxon>
        <taxon>Lachnospiraceae</taxon>
        <taxon>Wujia</taxon>
    </lineage>
</organism>
<dbReference type="InterPro" id="IPR037198">
    <property type="entry name" value="MutL_C_sf"/>
</dbReference>
<evidence type="ECO:0000256" key="3">
    <source>
        <dbReference type="ARBA" id="ARBA00023204"/>
    </source>
</evidence>
<dbReference type="InterPro" id="IPR042121">
    <property type="entry name" value="MutL_C_regsub"/>
</dbReference>
<dbReference type="Pfam" id="PF08676">
    <property type="entry name" value="MutL_C"/>
    <property type="match status" value="1"/>
</dbReference>
<evidence type="ECO:0000259" key="7">
    <source>
        <dbReference type="SMART" id="SM01340"/>
    </source>
</evidence>
<keyword evidence="8" id="KW-0540">Nuclease</keyword>
<dbReference type="CDD" id="cd16926">
    <property type="entry name" value="HATPase_MutL-MLH-PMS-like"/>
    <property type="match status" value="1"/>
</dbReference>
<feature type="compositionally biased region" description="Polar residues" evidence="5">
    <location>
        <begin position="466"/>
        <end position="475"/>
    </location>
</feature>
<evidence type="ECO:0000256" key="4">
    <source>
        <dbReference type="HAMAP-Rule" id="MF_00149"/>
    </source>
</evidence>
<evidence type="ECO:0000256" key="1">
    <source>
        <dbReference type="ARBA" id="ARBA00006082"/>
    </source>
</evidence>
<dbReference type="SUPFAM" id="SSF54211">
    <property type="entry name" value="Ribosomal protein S5 domain 2-like"/>
    <property type="match status" value="1"/>
</dbReference>
<feature type="region of interest" description="Disordered" evidence="5">
    <location>
        <begin position="415"/>
        <end position="488"/>
    </location>
</feature>
<keyword evidence="3 4" id="KW-0234">DNA repair</keyword>
<dbReference type="GO" id="GO:0140664">
    <property type="term" value="F:ATP-dependent DNA damage sensor activity"/>
    <property type="evidence" value="ECO:0007669"/>
    <property type="project" value="InterPro"/>
</dbReference>
<protein>
    <recommendedName>
        <fullName evidence="4">DNA mismatch repair protein MutL</fullName>
    </recommendedName>
</protein>
<dbReference type="AlphaFoldDB" id="A0A7G9FQY9"/>
<dbReference type="Pfam" id="PF01119">
    <property type="entry name" value="DNA_mis_repair"/>
    <property type="match status" value="1"/>
</dbReference>
<evidence type="ECO:0000313" key="8">
    <source>
        <dbReference type="EMBL" id="QNM00971.1"/>
    </source>
</evidence>
<dbReference type="InterPro" id="IPR002099">
    <property type="entry name" value="MutL/Mlh/PMS"/>
</dbReference>
<dbReference type="PANTHER" id="PTHR10073:SF12">
    <property type="entry name" value="DNA MISMATCH REPAIR PROTEIN MLH1"/>
    <property type="match status" value="1"/>
</dbReference>
<evidence type="ECO:0000313" key="9">
    <source>
        <dbReference type="Proteomes" id="UP000515819"/>
    </source>
</evidence>
<dbReference type="FunFam" id="3.30.565.10:FF:000003">
    <property type="entry name" value="DNA mismatch repair endonuclease MutL"/>
    <property type="match status" value="1"/>
</dbReference>
<dbReference type="GO" id="GO:0030983">
    <property type="term" value="F:mismatched DNA binding"/>
    <property type="evidence" value="ECO:0007669"/>
    <property type="project" value="InterPro"/>
</dbReference>
<feature type="compositionally biased region" description="Polar residues" evidence="5">
    <location>
        <begin position="418"/>
        <end position="445"/>
    </location>
</feature>
<reference evidence="8 9" key="1">
    <citation type="submission" date="2020-08" db="EMBL/GenBank/DDBJ databases">
        <authorList>
            <person name="Liu C."/>
            <person name="Sun Q."/>
        </authorList>
    </citation>
    <scope>NUCLEOTIDE SEQUENCE [LARGE SCALE GENOMIC DNA]</scope>
    <source>
        <strain evidence="8 9">NSJ-4</strain>
    </source>
</reference>
<dbReference type="InterPro" id="IPR014790">
    <property type="entry name" value="MutL_C"/>
</dbReference>
<dbReference type="GO" id="GO:0005524">
    <property type="term" value="F:ATP binding"/>
    <property type="evidence" value="ECO:0007669"/>
    <property type="project" value="InterPro"/>
</dbReference>
<dbReference type="Gene3D" id="3.30.230.10">
    <property type="match status" value="1"/>
</dbReference>
<dbReference type="Gene3D" id="3.30.1540.20">
    <property type="entry name" value="MutL, C-terminal domain, dimerisation subdomain"/>
    <property type="match status" value="1"/>
</dbReference>
<dbReference type="Proteomes" id="UP000515819">
    <property type="component" value="Chromosome"/>
</dbReference>
<evidence type="ECO:0000256" key="5">
    <source>
        <dbReference type="SAM" id="MobiDB-lite"/>
    </source>
</evidence>
<dbReference type="InterPro" id="IPR036890">
    <property type="entry name" value="HATPase_C_sf"/>
</dbReference>
<comment type="similarity">
    <text evidence="1 4">Belongs to the DNA mismatch repair MutL/HexB family.</text>
</comment>
<dbReference type="SUPFAM" id="SSF118116">
    <property type="entry name" value="DNA mismatch repair protein MutL"/>
    <property type="match status" value="1"/>
</dbReference>
<feature type="domain" description="MutL C-terminal dimerisation" evidence="6">
    <location>
        <begin position="521"/>
        <end position="663"/>
    </location>
</feature>
<dbReference type="PANTHER" id="PTHR10073">
    <property type="entry name" value="DNA MISMATCH REPAIR PROTEIN MLH, PMS, MUTL"/>
    <property type="match status" value="1"/>
</dbReference>
<dbReference type="GO" id="GO:0032300">
    <property type="term" value="C:mismatch repair complex"/>
    <property type="evidence" value="ECO:0007669"/>
    <property type="project" value="InterPro"/>
</dbReference>
<dbReference type="RefSeq" id="WP_021985497.1">
    <property type="nucleotide sequence ID" value="NZ_CP060632.1"/>
</dbReference>
<dbReference type="InterPro" id="IPR014762">
    <property type="entry name" value="DNA_mismatch_repair_CS"/>
</dbReference>
<sequence>MIRVLDKATIDKIAAGEVIERPSSVVKELLENAIDAGSTAVTVEIKDGGTSFIRVTDNGCGIPKEEVRMAYMRHATSKIEHAEDLNSILSLGFRGEALSTIAAVSQTEMITKTATDLTGIKYVIHGGKEIEYKDVGVPNGTTIVVRNLFFNTPARKKFLKSAMTEGSYIFDLLTRIALSHPEISFKLIANGQTRIDTSGNGKLKDTIYQLYGRDITANLIPIDYTDGDIHLSGFIGKPFIARGNRGLENYFINHRYIKSNVVNRAIEEGYRTFVMQHKFPFTVLYLDLPQEKCDVNVHPTKMEFKYDNEKKLFEVCCTAVKLALTHKEIIPKEGEKPIASPVISHPEQKPAEPFEVRRAQSQTIPQKNVRAGSYSPTYKILESLRKAEEQEAAKNGTPLPNIADMVADDGVVYAPSAQAPQPNKSTTSAQPIQQQGGSTTAQAVRQGNYAATASQTVQQNSTTSQPDNSEPTQVQPAEPSNKPDLSKMDKNSAAYKYTVGKQETLFDDDFLTEKARLSHRVIGQVFETYWLIEYNDNLYIMDQHAAHEKVKYEELMENLKNKQVFSQQLLPPMVITVTYAERQAILDNFDLFMKIGYDIEEFGGNEFKINAIPSNLFGLHGRDMFLEFVGSLIQNSGYMSNDIFVKKLSTMACKAAVKGNMKLSFQEIDALVDKLLSLENPYTCPHGRPTIISMSKTELEKKFHRIVS</sequence>
<dbReference type="CDD" id="cd00782">
    <property type="entry name" value="MutL_Trans"/>
    <property type="match status" value="1"/>
</dbReference>
<feature type="domain" description="DNA mismatch repair protein S5" evidence="7">
    <location>
        <begin position="207"/>
        <end position="325"/>
    </location>
</feature>
<dbReference type="InterPro" id="IPR042120">
    <property type="entry name" value="MutL_C_dimsub"/>
</dbReference>
<dbReference type="GO" id="GO:0004519">
    <property type="term" value="F:endonuclease activity"/>
    <property type="evidence" value="ECO:0007669"/>
    <property type="project" value="UniProtKB-KW"/>
</dbReference>
<dbReference type="SMART" id="SM00853">
    <property type="entry name" value="MutL_C"/>
    <property type="match status" value="1"/>
</dbReference>
<dbReference type="PROSITE" id="PS00058">
    <property type="entry name" value="DNA_MISMATCH_REPAIR_1"/>
    <property type="match status" value="1"/>
</dbReference>
<feature type="compositionally biased region" description="Low complexity" evidence="5">
    <location>
        <begin position="450"/>
        <end position="465"/>
    </location>
</feature>
<dbReference type="SMART" id="SM01340">
    <property type="entry name" value="DNA_mis_repair"/>
    <property type="match status" value="1"/>
</dbReference>
<dbReference type="EMBL" id="CP060632">
    <property type="protein sequence ID" value="QNM00971.1"/>
    <property type="molecule type" value="Genomic_DNA"/>
</dbReference>
<dbReference type="InterPro" id="IPR020568">
    <property type="entry name" value="Ribosomal_Su5_D2-typ_SF"/>
</dbReference>